<keyword evidence="2" id="KW-0812">Transmembrane</keyword>
<keyword evidence="2" id="KW-0472">Membrane</keyword>
<feature type="transmembrane region" description="Helical" evidence="2">
    <location>
        <begin position="6"/>
        <end position="25"/>
    </location>
</feature>
<dbReference type="EMBL" id="CAADRA010005293">
    <property type="protein sequence ID" value="VFT88211.1"/>
    <property type="molecule type" value="Genomic_DNA"/>
</dbReference>
<organism evidence="4 5">
    <name type="scientific">Aphanomyces stellatus</name>
    <dbReference type="NCBI Taxonomy" id="120398"/>
    <lineage>
        <taxon>Eukaryota</taxon>
        <taxon>Sar</taxon>
        <taxon>Stramenopiles</taxon>
        <taxon>Oomycota</taxon>
        <taxon>Saprolegniomycetes</taxon>
        <taxon>Saprolegniales</taxon>
        <taxon>Verrucalvaceae</taxon>
        <taxon>Aphanomyces</taxon>
    </lineage>
</organism>
<reference evidence="4 5" key="1">
    <citation type="submission" date="2019-03" db="EMBL/GenBank/DDBJ databases">
        <authorList>
            <person name="Gaulin E."/>
            <person name="Dumas B."/>
        </authorList>
    </citation>
    <scope>NUCLEOTIDE SEQUENCE [LARGE SCALE GENOMIC DNA]</scope>
    <source>
        <strain evidence="4">CBS 568.67</strain>
    </source>
</reference>
<dbReference type="Proteomes" id="UP000332933">
    <property type="component" value="Unassembled WGS sequence"/>
</dbReference>
<dbReference type="EMBL" id="VJMH01005272">
    <property type="protein sequence ID" value="KAF0698018.1"/>
    <property type="molecule type" value="Genomic_DNA"/>
</dbReference>
<sequence>MSVDSFLGGAAVTLIACVVGHLMWADVCRLWVRVHSAWVQYWEVEDDTVVFYPKTPRPQEVQDPPEEADDDAVPSANEHVL</sequence>
<protein>
    <submittedName>
        <fullName evidence="4">Aste57867_11349 protein</fullName>
    </submittedName>
</protein>
<reference evidence="3" key="2">
    <citation type="submission" date="2019-06" db="EMBL/GenBank/DDBJ databases">
        <title>Genomics analysis of Aphanomyces spp. identifies a new class of oomycete effector associated with host adaptation.</title>
        <authorList>
            <person name="Gaulin E."/>
        </authorList>
    </citation>
    <scope>NUCLEOTIDE SEQUENCE</scope>
    <source>
        <strain evidence="3">CBS 578.67</strain>
    </source>
</reference>
<gene>
    <name evidence="4" type="primary">Aste57867_11349</name>
    <name evidence="3" type="ORF">As57867_011307</name>
    <name evidence="4" type="ORF">ASTE57867_11349</name>
</gene>
<evidence type="ECO:0000256" key="2">
    <source>
        <dbReference type="SAM" id="Phobius"/>
    </source>
</evidence>
<feature type="compositionally biased region" description="Acidic residues" evidence="1">
    <location>
        <begin position="63"/>
        <end position="72"/>
    </location>
</feature>
<keyword evidence="2" id="KW-1133">Transmembrane helix</keyword>
<proteinExistence type="predicted"/>
<evidence type="ECO:0000313" key="4">
    <source>
        <dbReference type="EMBL" id="VFT88211.1"/>
    </source>
</evidence>
<accession>A0A485KTW9</accession>
<evidence type="ECO:0000313" key="3">
    <source>
        <dbReference type="EMBL" id="KAF0698018.1"/>
    </source>
</evidence>
<dbReference type="AlphaFoldDB" id="A0A485KTW9"/>
<evidence type="ECO:0000256" key="1">
    <source>
        <dbReference type="SAM" id="MobiDB-lite"/>
    </source>
</evidence>
<evidence type="ECO:0000313" key="5">
    <source>
        <dbReference type="Proteomes" id="UP000332933"/>
    </source>
</evidence>
<keyword evidence="5" id="KW-1185">Reference proteome</keyword>
<feature type="region of interest" description="Disordered" evidence="1">
    <location>
        <begin position="54"/>
        <end position="81"/>
    </location>
</feature>
<name>A0A485KTW9_9STRA</name>